<gene>
    <name evidence="2" type="primary">pabB</name>
    <name evidence="2" type="ORF">soil367_09975</name>
</gene>
<dbReference type="GO" id="GO:0009396">
    <property type="term" value="P:folic acid-containing compound biosynthetic process"/>
    <property type="evidence" value="ECO:0007669"/>
    <property type="project" value="InterPro"/>
</dbReference>
<dbReference type="PANTHER" id="PTHR11236">
    <property type="entry name" value="AMINOBENZOATE/ANTHRANILATE SYNTHASE"/>
    <property type="match status" value="1"/>
</dbReference>
<evidence type="ECO:0000259" key="1">
    <source>
        <dbReference type="Pfam" id="PF00425"/>
    </source>
</evidence>
<dbReference type="SUPFAM" id="SSF56322">
    <property type="entry name" value="ADC synthase"/>
    <property type="match status" value="1"/>
</dbReference>
<organism evidence="2 3">
    <name type="scientific">Hydrocarboniclastica marina</name>
    <dbReference type="NCBI Taxonomy" id="2259620"/>
    <lineage>
        <taxon>Bacteria</taxon>
        <taxon>Pseudomonadati</taxon>
        <taxon>Pseudomonadota</taxon>
        <taxon>Gammaproteobacteria</taxon>
        <taxon>Alteromonadales</taxon>
        <taxon>Alteromonadaceae</taxon>
        <taxon>Hydrocarboniclastica</taxon>
    </lineage>
</organism>
<proteinExistence type="predicted"/>
<dbReference type="InterPro" id="IPR005802">
    <property type="entry name" value="ADC_synth_comp_1"/>
</dbReference>
<dbReference type="GO" id="GO:0000162">
    <property type="term" value="P:L-tryptophan biosynthetic process"/>
    <property type="evidence" value="ECO:0007669"/>
    <property type="project" value="TreeGrafter"/>
</dbReference>
<dbReference type="EMBL" id="CP031093">
    <property type="protein sequence ID" value="QCF26232.1"/>
    <property type="molecule type" value="Genomic_DNA"/>
</dbReference>
<dbReference type="GO" id="GO:0046820">
    <property type="term" value="F:4-amino-4-deoxychorismate synthase activity"/>
    <property type="evidence" value="ECO:0007669"/>
    <property type="project" value="UniProtKB-EC"/>
</dbReference>
<dbReference type="InterPro" id="IPR015890">
    <property type="entry name" value="Chorismate_C"/>
</dbReference>
<dbReference type="PANTHER" id="PTHR11236:SF50">
    <property type="entry name" value="AMINODEOXYCHORISMATE SYNTHASE COMPONENT 1"/>
    <property type="match status" value="1"/>
</dbReference>
<dbReference type="KEGG" id="hmi:soil367_09975"/>
<dbReference type="EC" id="2.6.1.85" evidence="2"/>
<keyword evidence="2" id="KW-0808">Transferase</keyword>
<feature type="domain" description="Chorismate-utilising enzyme C-terminal" evidence="1">
    <location>
        <begin position="171"/>
        <end position="424"/>
    </location>
</feature>
<dbReference type="Proteomes" id="UP000298049">
    <property type="component" value="Chromosome"/>
</dbReference>
<evidence type="ECO:0000313" key="2">
    <source>
        <dbReference type="EMBL" id="QCF26232.1"/>
    </source>
</evidence>
<keyword evidence="3" id="KW-1185">Reference proteome</keyword>
<dbReference type="Gene3D" id="3.60.120.10">
    <property type="entry name" value="Anthranilate synthase"/>
    <property type="match status" value="1"/>
</dbReference>
<dbReference type="AlphaFoldDB" id="A0A4P7XIT1"/>
<reference evidence="2 3" key="1">
    <citation type="submission" date="2018-07" db="EMBL/GenBank/DDBJ databases">
        <title>Marsedoiliclastica nanhaica gen. nov. sp. nov., a novel marine hydrocarbonoclastic bacterium isolated from an in-situ enriched hydrocarbon-degrading consortium in deep-sea sediment.</title>
        <authorList>
            <person name="Dong C."/>
            <person name="Ma T."/>
            <person name="Liu R."/>
            <person name="Shao Z."/>
        </authorList>
    </citation>
    <scope>NUCLEOTIDE SEQUENCE [LARGE SCALE GENOMIC DNA]</scope>
    <source>
        <strain evidence="3">soil36-7</strain>
    </source>
</reference>
<dbReference type="Pfam" id="PF00425">
    <property type="entry name" value="Chorismate_bind"/>
    <property type="match status" value="1"/>
</dbReference>
<dbReference type="OrthoDB" id="9803598at2"/>
<dbReference type="RefSeq" id="WP_136548954.1">
    <property type="nucleotide sequence ID" value="NZ_CP031093.1"/>
</dbReference>
<evidence type="ECO:0000313" key="3">
    <source>
        <dbReference type="Proteomes" id="UP000298049"/>
    </source>
</evidence>
<dbReference type="InterPro" id="IPR019999">
    <property type="entry name" value="Anth_synth_I-like"/>
</dbReference>
<dbReference type="PRINTS" id="PR00095">
    <property type="entry name" value="ANTSNTHASEI"/>
</dbReference>
<sequence length="444" mass="48877">MHYTALQVTSAHHLERFLGQIASLPGFVCIGTPPSRTKAFRGQWLAAKPIQYLCLAGESRASLARKVLLAMAPLHESTRLAGILDYDAGYSLEPAIRQWHSPASRQPIRIGVYAWWLEPDLAGDGLRLCRTPDCPASIEQEILSLLQASRAVHGQGLPRFSAKPFRADLSRQQYVDAVYKVQHYIQNGDIYQANLSQRFESTYTGSLWQAFSQLCKKFPSPHCGYLKLGTETVLSISPESFLEINKGSVRTQPIKGTRPRGRFAHEDQLQAEKLKASAKDRAENIMIVDLLRNDLGRVSETGSVVVESLAELHSFVNVHHLVSTVSSRLKAGIHPFEALLWCFPGGSITGAPKIRAMEIIAELEVSPRGPYCGSLFWLNGEGKLYSNIAIRTLYARDEKLYCHGGGGVVADSSPAGEYQETLDKVGPLMKELSGNAQILAPADP</sequence>
<dbReference type="NCBIfam" id="TIGR00553">
    <property type="entry name" value="pabB"/>
    <property type="match status" value="1"/>
</dbReference>
<name>A0A4P7XIT1_9ALTE</name>
<accession>A0A4P7XIT1</accession>
<protein>
    <submittedName>
        <fullName evidence="2">Aminodeoxychorismate synthase component I</fullName>
        <ecNumber evidence="2">2.6.1.85</ecNumber>
    </submittedName>
</protein>
<dbReference type="InterPro" id="IPR005801">
    <property type="entry name" value="ADC_synthase"/>
</dbReference>
<keyword evidence="2" id="KW-0032">Aminotransferase</keyword>